<keyword evidence="2" id="KW-1185">Reference proteome</keyword>
<accession>A0ACA9R8T4</accession>
<gene>
    <name evidence="1" type="ORF">ACOLOM_LOCUS14349</name>
</gene>
<organism evidence="1 2">
    <name type="scientific">Acaulospora colombiana</name>
    <dbReference type="NCBI Taxonomy" id="27376"/>
    <lineage>
        <taxon>Eukaryota</taxon>
        <taxon>Fungi</taxon>
        <taxon>Fungi incertae sedis</taxon>
        <taxon>Mucoromycota</taxon>
        <taxon>Glomeromycotina</taxon>
        <taxon>Glomeromycetes</taxon>
        <taxon>Diversisporales</taxon>
        <taxon>Acaulosporaceae</taxon>
        <taxon>Acaulospora</taxon>
    </lineage>
</organism>
<comment type="caution">
    <text evidence="1">The sequence shown here is derived from an EMBL/GenBank/DDBJ whole genome shotgun (WGS) entry which is preliminary data.</text>
</comment>
<feature type="non-terminal residue" evidence="1">
    <location>
        <position position="51"/>
    </location>
</feature>
<proteinExistence type="predicted"/>
<evidence type="ECO:0000313" key="2">
    <source>
        <dbReference type="Proteomes" id="UP000789525"/>
    </source>
</evidence>
<dbReference type="EMBL" id="CAJVPT010072394">
    <property type="protein sequence ID" value="CAG8781738.1"/>
    <property type="molecule type" value="Genomic_DNA"/>
</dbReference>
<reference evidence="1" key="1">
    <citation type="submission" date="2021-06" db="EMBL/GenBank/DDBJ databases">
        <authorList>
            <person name="Kallberg Y."/>
            <person name="Tangrot J."/>
            <person name="Rosling A."/>
        </authorList>
    </citation>
    <scope>NUCLEOTIDE SEQUENCE</scope>
    <source>
        <strain evidence="1">CL356</strain>
    </source>
</reference>
<dbReference type="Proteomes" id="UP000789525">
    <property type="component" value="Unassembled WGS sequence"/>
</dbReference>
<sequence length="51" mass="5448">GVSSKVSSSIMQSEDVVQVSDKRCTADMILARDTVLSDIMDSKLAGSNSRE</sequence>
<feature type="non-terminal residue" evidence="1">
    <location>
        <position position="1"/>
    </location>
</feature>
<protein>
    <submittedName>
        <fullName evidence="1">9441_t:CDS:1</fullName>
    </submittedName>
</protein>
<name>A0ACA9R8T4_9GLOM</name>
<evidence type="ECO:0000313" key="1">
    <source>
        <dbReference type="EMBL" id="CAG8781738.1"/>
    </source>
</evidence>